<keyword evidence="4" id="KW-1185">Reference proteome</keyword>
<dbReference type="PANTHER" id="PTHR43861">
    <property type="entry name" value="TRANS-ACONITATE 2-METHYLTRANSFERASE-RELATED"/>
    <property type="match status" value="1"/>
</dbReference>
<dbReference type="CDD" id="cd02440">
    <property type="entry name" value="AdoMet_MTases"/>
    <property type="match status" value="1"/>
</dbReference>
<dbReference type="Gene3D" id="3.40.50.150">
    <property type="entry name" value="Vaccinia Virus protein VP39"/>
    <property type="match status" value="1"/>
</dbReference>
<feature type="domain" description="Methyltransferase" evidence="2">
    <location>
        <begin position="47"/>
        <end position="141"/>
    </location>
</feature>
<dbReference type="Proteomes" id="UP000295418">
    <property type="component" value="Unassembled WGS sequence"/>
</dbReference>
<dbReference type="InterPro" id="IPR029063">
    <property type="entry name" value="SAM-dependent_MTases_sf"/>
</dbReference>
<proteinExistence type="predicted"/>
<keyword evidence="1 3" id="KW-0808">Transferase</keyword>
<dbReference type="AlphaFoldDB" id="A0A4R4EE42"/>
<evidence type="ECO:0000259" key="2">
    <source>
        <dbReference type="Pfam" id="PF13649"/>
    </source>
</evidence>
<dbReference type="EMBL" id="SKFG01000006">
    <property type="protein sequence ID" value="TCZ78284.1"/>
    <property type="molecule type" value="Genomic_DNA"/>
</dbReference>
<evidence type="ECO:0000313" key="3">
    <source>
        <dbReference type="EMBL" id="TCZ78284.1"/>
    </source>
</evidence>
<name>A0A4R4EE42_9BACL</name>
<dbReference type="GO" id="GO:0032259">
    <property type="term" value="P:methylation"/>
    <property type="evidence" value="ECO:0007669"/>
    <property type="project" value="UniProtKB-KW"/>
</dbReference>
<accession>A0A4R4EE42</accession>
<dbReference type="SUPFAM" id="SSF53335">
    <property type="entry name" value="S-adenosyl-L-methionine-dependent methyltransferases"/>
    <property type="match status" value="1"/>
</dbReference>
<organism evidence="3 4">
    <name type="scientific">Paenibacillus albiflavus</name>
    <dbReference type="NCBI Taxonomy" id="2545760"/>
    <lineage>
        <taxon>Bacteria</taxon>
        <taxon>Bacillati</taxon>
        <taxon>Bacillota</taxon>
        <taxon>Bacilli</taxon>
        <taxon>Bacillales</taxon>
        <taxon>Paenibacillaceae</taxon>
        <taxon>Paenibacillus</taxon>
    </lineage>
</organism>
<sequence length="229" mass="25967">MNPSTNYLFDAIASNYDRQRKLLIPCFDEFYEMAAALAETDNPAPRILDLGAGTGLLSSMVLRKYPKAQLTLADCSSESLEGARLRFDQNPNINFIVTNYATHPFTGPYDMVISSLSIHQLTHPGKKQLFERIHQLLTDDGVFINADLILGNSAYSDAYSYRRWITHVNQGILTEAEIDKVMKWLELSVGAKHADYIRWMKQAGFEDADCMYKYLNFAVFFGRKIVKGS</sequence>
<gene>
    <name evidence="3" type="ORF">E0485_09205</name>
</gene>
<comment type="caution">
    <text evidence="3">The sequence shown here is derived from an EMBL/GenBank/DDBJ whole genome shotgun (WGS) entry which is preliminary data.</text>
</comment>
<reference evidence="3 4" key="1">
    <citation type="submission" date="2019-03" db="EMBL/GenBank/DDBJ databases">
        <authorList>
            <person name="Kim M.K.M."/>
        </authorList>
    </citation>
    <scope>NUCLEOTIDE SEQUENCE [LARGE SCALE GENOMIC DNA]</scope>
    <source>
        <strain evidence="3 4">18JY21-1</strain>
    </source>
</reference>
<dbReference type="GO" id="GO:0008168">
    <property type="term" value="F:methyltransferase activity"/>
    <property type="evidence" value="ECO:0007669"/>
    <property type="project" value="UniProtKB-KW"/>
</dbReference>
<dbReference type="RefSeq" id="WP_132417722.1">
    <property type="nucleotide sequence ID" value="NZ_SKFG01000006.1"/>
</dbReference>
<evidence type="ECO:0000313" key="4">
    <source>
        <dbReference type="Proteomes" id="UP000295418"/>
    </source>
</evidence>
<keyword evidence="3" id="KW-0489">Methyltransferase</keyword>
<dbReference type="Pfam" id="PF13649">
    <property type="entry name" value="Methyltransf_25"/>
    <property type="match status" value="1"/>
</dbReference>
<dbReference type="InterPro" id="IPR041698">
    <property type="entry name" value="Methyltransf_25"/>
</dbReference>
<protein>
    <submittedName>
        <fullName evidence="3">Class I SAM-dependent methyltransferase</fullName>
    </submittedName>
</protein>
<evidence type="ECO:0000256" key="1">
    <source>
        <dbReference type="ARBA" id="ARBA00022679"/>
    </source>
</evidence>
<dbReference type="OrthoDB" id="465705at2"/>